<accession>A0A6G7YCW7</accession>
<sequence length="242" mass="26064">MTTWLKRLLLGLLGIYLAVGLAGTAGVLIAAASARHDASDGLPAAEREADQARAQTRGAMQSPTKGGPAAPYDPRPADAPSYSWRELRCEIRSIDSGWIAVDFEQACDLVDVDLYPTSLEHTERSQGHCQSIPTGPLFADVDRWPNDPGTTLQQPPASISVDLATGQQLQAGPRSVRACTTGIRTSPSSVQLEGHRPQSLPRGSSWVVVRRKDEVSRSRLGCNPWLVVFCASPLHAPWLPDP</sequence>
<keyword evidence="3" id="KW-1185">Reference proteome</keyword>
<feature type="region of interest" description="Disordered" evidence="1">
    <location>
        <begin position="39"/>
        <end position="78"/>
    </location>
</feature>
<protein>
    <submittedName>
        <fullName evidence="2">Uncharacterized protein</fullName>
    </submittedName>
</protein>
<dbReference type="AlphaFoldDB" id="A0A6G7YCW7"/>
<name>A0A6G7YCW7_9ACTN</name>
<feature type="compositionally biased region" description="Basic and acidic residues" evidence="1">
    <location>
        <begin position="39"/>
        <end position="51"/>
    </location>
</feature>
<dbReference type="RefSeq" id="WP_166314972.1">
    <property type="nucleotide sequence ID" value="NZ_CP049866.1"/>
</dbReference>
<feature type="region of interest" description="Disordered" evidence="1">
    <location>
        <begin position="126"/>
        <end position="149"/>
    </location>
</feature>
<dbReference type="KEGG" id="npi:G7071_03570"/>
<evidence type="ECO:0000256" key="1">
    <source>
        <dbReference type="SAM" id="MobiDB-lite"/>
    </source>
</evidence>
<dbReference type="EMBL" id="CP049866">
    <property type="protein sequence ID" value="QIK74645.1"/>
    <property type="molecule type" value="Genomic_DNA"/>
</dbReference>
<evidence type="ECO:0000313" key="3">
    <source>
        <dbReference type="Proteomes" id="UP000502035"/>
    </source>
</evidence>
<gene>
    <name evidence="2" type="ORF">G7071_03570</name>
</gene>
<reference evidence="2 3" key="1">
    <citation type="submission" date="2020-03" db="EMBL/GenBank/DDBJ databases">
        <title>Nocardioides sp. nov., isolated from fish.</title>
        <authorList>
            <person name="Hyun D.-W."/>
            <person name="Bae J.-W."/>
        </authorList>
    </citation>
    <scope>NUCLEOTIDE SEQUENCE [LARGE SCALE GENOMIC DNA]</scope>
    <source>
        <strain evidence="2 3">HDW12A</strain>
    </source>
</reference>
<dbReference type="Proteomes" id="UP000502035">
    <property type="component" value="Chromosome"/>
</dbReference>
<organism evidence="2 3">
    <name type="scientific">Nocardioides piscis</name>
    <dbReference type="NCBI Taxonomy" id="2714938"/>
    <lineage>
        <taxon>Bacteria</taxon>
        <taxon>Bacillati</taxon>
        <taxon>Actinomycetota</taxon>
        <taxon>Actinomycetes</taxon>
        <taxon>Propionibacteriales</taxon>
        <taxon>Nocardioidaceae</taxon>
        <taxon>Nocardioides</taxon>
    </lineage>
</organism>
<evidence type="ECO:0000313" key="2">
    <source>
        <dbReference type="EMBL" id="QIK74645.1"/>
    </source>
</evidence>
<proteinExistence type="predicted"/>